<dbReference type="InterPro" id="IPR008920">
    <property type="entry name" value="TF_FadR/GntR_C"/>
</dbReference>
<dbReference type="PANTHER" id="PTHR43537:SF24">
    <property type="entry name" value="GLUCONATE OPERON TRANSCRIPTIONAL REPRESSOR"/>
    <property type="match status" value="1"/>
</dbReference>
<dbReference type="SMART" id="SM00895">
    <property type="entry name" value="FCD"/>
    <property type="match status" value="1"/>
</dbReference>
<evidence type="ECO:0000256" key="3">
    <source>
        <dbReference type="ARBA" id="ARBA00023163"/>
    </source>
</evidence>
<dbReference type="GO" id="GO:0003700">
    <property type="term" value="F:DNA-binding transcription factor activity"/>
    <property type="evidence" value="ECO:0007669"/>
    <property type="project" value="InterPro"/>
</dbReference>
<organism evidence="5 6">
    <name type="scientific">Candidatus Onthocola gallistercoris</name>
    <dbReference type="NCBI Taxonomy" id="2840876"/>
    <lineage>
        <taxon>Bacteria</taxon>
        <taxon>Bacillati</taxon>
        <taxon>Bacillota</taxon>
        <taxon>Bacilli</taxon>
        <taxon>Candidatus Onthocola</taxon>
    </lineage>
</organism>
<dbReference type="Proteomes" id="UP000824164">
    <property type="component" value="Unassembled WGS sequence"/>
</dbReference>
<dbReference type="SUPFAM" id="SSF46785">
    <property type="entry name" value="Winged helix' DNA-binding domain"/>
    <property type="match status" value="1"/>
</dbReference>
<reference evidence="5" key="1">
    <citation type="submission" date="2020-10" db="EMBL/GenBank/DDBJ databases">
        <authorList>
            <person name="Gilroy R."/>
        </authorList>
    </citation>
    <scope>NUCLEOTIDE SEQUENCE</scope>
    <source>
        <strain evidence="5">CHK187-14744</strain>
    </source>
</reference>
<dbReference type="CDD" id="cd07377">
    <property type="entry name" value="WHTH_GntR"/>
    <property type="match status" value="1"/>
</dbReference>
<dbReference type="PROSITE" id="PS50949">
    <property type="entry name" value="HTH_GNTR"/>
    <property type="match status" value="1"/>
</dbReference>
<dbReference type="InterPro" id="IPR011711">
    <property type="entry name" value="GntR_C"/>
</dbReference>
<dbReference type="SMART" id="SM00345">
    <property type="entry name" value="HTH_GNTR"/>
    <property type="match status" value="1"/>
</dbReference>
<reference evidence="5" key="2">
    <citation type="journal article" date="2021" name="PeerJ">
        <title>Extensive microbial diversity within the chicken gut microbiome revealed by metagenomics and culture.</title>
        <authorList>
            <person name="Gilroy R."/>
            <person name="Ravi A."/>
            <person name="Getino M."/>
            <person name="Pursley I."/>
            <person name="Horton D.L."/>
            <person name="Alikhan N.F."/>
            <person name="Baker D."/>
            <person name="Gharbi K."/>
            <person name="Hall N."/>
            <person name="Watson M."/>
            <person name="Adriaenssens E.M."/>
            <person name="Foster-Nyarko E."/>
            <person name="Jarju S."/>
            <person name="Secka A."/>
            <person name="Antonio M."/>
            <person name="Oren A."/>
            <person name="Chaudhuri R.R."/>
            <person name="La Ragione R."/>
            <person name="Hildebrand F."/>
            <person name="Pallen M.J."/>
        </authorList>
    </citation>
    <scope>NUCLEOTIDE SEQUENCE</scope>
    <source>
        <strain evidence="5">CHK187-14744</strain>
    </source>
</reference>
<dbReference type="Gene3D" id="1.10.10.10">
    <property type="entry name" value="Winged helix-like DNA-binding domain superfamily/Winged helix DNA-binding domain"/>
    <property type="match status" value="1"/>
</dbReference>
<keyword evidence="3" id="KW-0804">Transcription</keyword>
<keyword evidence="2" id="KW-0238">DNA-binding</keyword>
<dbReference type="InterPro" id="IPR036388">
    <property type="entry name" value="WH-like_DNA-bd_sf"/>
</dbReference>
<evidence type="ECO:0000313" key="6">
    <source>
        <dbReference type="Proteomes" id="UP000824164"/>
    </source>
</evidence>
<evidence type="ECO:0000256" key="1">
    <source>
        <dbReference type="ARBA" id="ARBA00023015"/>
    </source>
</evidence>
<dbReference type="InterPro" id="IPR000524">
    <property type="entry name" value="Tscrpt_reg_HTH_GntR"/>
</dbReference>
<dbReference type="PANTHER" id="PTHR43537">
    <property type="entry name" value="TRANSCRIPTIONAL REGULATOR, GNTR FAMILY"/>
    <property type="match status" value="1"/>
</dbReference>
<dbReference type="SUPFAM" id="SSF48008">
    <property type="entry name" value="GntR ligand-binding domain-like"/>
    <property type="match status" value="1"/>
</dbReference>
<dbReference type="Gene3D" id="1.20.120.530">
    <property type="entry name" value="GntR ligand-binding domain-like"/>
    <property type="match status" value="1"/>
</dbReference>
<dbReference type="PRINTS" id="PR00035">
    <property type="entry name" value="HTHGNTR"/>
</dbReference>
<proteinExistence type="predicted"/>
<keyword evidence="1" id="KW-0805">Transcription regulation</keyword>
<dbReference type="InterPro" id="IPR036390">
    <property type="entry name" value="WH_DNA-bd_sf"/>
</dbReference>
<gene>
    <name evidence="5" type="ORF">IAB63_03390</name>
</gene>
<comment type="caution">
    <text evidence="5">The sequence shown here is derived from an EMBL/GenBank/DDBJ whole genome shotgun (WGS) entry which is preliminary data.</text>
</comment>
<evidence type="ECO:0000256" key="2">
    <source>
        <dbReference type="ARBA" id="ARBA00023125"/>
    </source>
</evidence>
<dbReference type="Pfam" id="PF00392">
    <property type="entry name" value="GntR"/>
    <property type="match status" value="1"/>
</dbReference>
<evidence type="ECO:0000259" key="4">
    <source>
        <dbReference type="PROSITE" id="PS50949"/>
    </source>
</evidence>
<name>A0A9D1HFJ2_9FIRM</name>
<evidence type="ECO:0000313" key="5">
    <source>
        <dbReference type="EMBL" id="HIU02279.1"/>
    </source>
</evidence>
<dbReference type="AlphaFoldDB" id="A0A9D1HFJ2"/>
<dbReference type="GO" id="GO:0003677">
    <property type="term" value="F:DNA binding"/>
    <property type="evidence" value="ECO:0007669"/>
    <property type="project" value="UniProtKB-KW"/>
</dbReference>
<accession>A0A9D1HFJ2</accession>
<dbReference type="EMBL" id="DVLT01000024">
    <property type="protein sequence ID" value="HIU02279.1"/>
    <property type="molecule type" value="Genomic_DNA"/>
</dbReference>
<dbReference type="Pfam" id="PF07729">
    <property type="entry name" value="FCD"/>
    <property type="match status" value="1"/>
</dbReference>
<sequence>MDHLNDDGSSHSHSLSEKIYQTLRSDILAGRFKDGEELRENTLAKAYGVSRTPVREAIRQLALEGLVETIPNKGAFVNNIHLKDIKDVYAMRSRLEGLAARWAAENMSDKQIEALEEILYMSEYYRKKALWEQVYMCDNKFHEMFYEGCGSPMLEHVLKMFHEYVQQLRKTNLTDEKRAEESFKEHQAMVDAIKMRKPDEAEQLATCHIQNTLENWTRHHPDQTGNMREKSEK</sequence>
<protein>
    <submittedName>
        <fullName evidence="5">GntR family transcriptional regulator</fullName>
    </submittedName>
</protein>
<feature type="domain" description="HTH gntR-type" evidence="4">
    <location>
        <begin position="13"/>
        <end position="80"/>
    </location>
</feature>